<feature type="signal peptide" evidence="1">
    <location>
        <begin position="1"/>
        <end position="19"/>
    </location>
</feature>
<dbReference type="EMBL" id="PGOL01000073">
    <property type="protein sequence ID" value="PKI77804.1"/>
    <property type="molecule type" value="Genomic_DNA"/>
</dbReference>
<accession>A0A2I0LAT8</accession>
<sequence length="84" mass="9198">MELVLLLLLLLLLRPLPLSIIKFNPIISSEVPWSQASIGNSELGLDLQIMKWKSETLGSIGEIWGSGIGVKEEREDGVEGGGRR</sequence>
<keyword evidence="3" id="KW-1185">Reference proteome</keyword>
<organism evidence="2 3">
    <name type="scientific">Punica granatum</name>
    <name type="common">Pomegranate</name>
    <dbReference type="NCBI Taxonomy" id="22663"/>
    <lineage>
        <taxon>Eukaryota</taxon>
        <taxon>Viridiplantae</taxon>
        <taxon>Streptophyta</taxon>
        <taxon>Embryophyta</taxon>
        <taxon>Tracheophyta</taxon>
        <taxon>Spermatophyta</taxon>
        <taxon>Magnoliopsida</taxon>
        <taxon>eudicotyledons</taxon>
        <taxon>Gunneridae</taxon>
        <taxon>Pentapetalae</taxon>
        <taxon>rosids</taxon>
        <taxon>malvids</taxon>
        <taxon>Myrtales</taxon>
        <taxon>Lythraceae</taxon>
        <taxon>Punica</taxon>
    </lineage>
</organism>
<dbReference type="Proteomes" id="UP000233551">
    <property type="component" value="Unassembled WGS sequence"/>
</dbReference>
<proteinExistence type="predicted"/>
<comment type="caution">
    <text evidence="2">The sequence shown here is derived from an EMBL/GenBank/DDBJ whole genome shotgun (WGS) entry which is preliminary data.</text>
</comment>
<dbReference type="AlphaFoldDB" id="A0A2I0LAT8"/>
<gene>
    <name evidence="2" type="ORF">CRG98_001768</name>
</gene>
<protein>
    <submittedName>
        <fullName evidence="2">Uncharacterized protein</fullName>
    </submittedName>
</protein>
<evidence type="ECO:0000256" key="1">
    <source>
        <dbReference type="SAM" id="SignalP"/>
    </source>
</evidence>
<evidence type="ECO:0000313" key="3">
    <source>
        <dbReference type="Proteomes" id="UP000233551"/>
    </source>
</evidence>
<name>A0A2I0LAT8_PUNGR</name>
<reference evidence="2 3" key="1">
    <citation type="submission" date="2017-11" db="EMBL/GenBank/DDBJ databases">
        <title>De-novo sequencing of pomegranate (Punica granatum L.) genome.</title>
        <authorList>
            <person name="Akparov Z."/>
            <person name="Amiraslanov A."/>
            <person name="Hajiyeva S."/>
            <person name="Abbasov M."/>
            <person name="Kaur K."/>
            <person name="Hamwieh A."/>
            <person name="Solovyev V."/>
            <person name="Salamov A."/>
            <person name="Braich B."/>
            <person name="Kosarev P."/>
            <person name="Mahmoud A."/>
            <person name="Hajiyev E."/>
            <person name="Babayeva S."/>
            <person name="Izzatullayeva V."/>
            <person name="Mammadov A."/>
            <person name="Mammadov A."/>
            <person name="Sharifova S."/>
            <person name="Ojaghi J."/>
            <person name="Eynullazada K."/>
            <person name="Bayramov B."/>
            <person name="Abdulazimova A."/>
            <person name="Shahmuradov I."/>
        </authorList>
    </citation>
    <scope>NUCLEOTIDE SEQUENCE [LARGE SCALE GENOMIC DNA]</scope>
    <source>
        <strain evidence="3">cv. AG2017</strain>
        <tissue evidence="2">Leaf</tissue>
    </source>
</reference>
<evidence type="ECO:0000313" key="2">
    <source>
        <dbReference type="EMBL" id="PKI77804.1"/>
    </source>
</evidence>
<feature type="chain" id="PRO_5014118077" evidence="1">
    <location>
        <begin position="20"/>
        <end position="84"/>
    </location>
</feature>
<keyword evidence="1" id="KW-0732">Signal</keyword>